<sequence length="122" mass="13136">MAYVAPAQRRIVAATGVLNAPGPYDANPIFAQVPQLEWANLGYQYTLTVQWSGVPVPGLAVITVRAHVHYRWQPAIPPAVAGHWTKFSGNAWISGVNGWSMQTPNAVVVLTPAAPPDPNYHA</sequence>
<dbReference type="AlphaFoldDB" id="A0A1I7JDM4"/>
<reference evidence="2" key="1">
    <citation type="submission" date="2016-10" db="EMBL/GenBank/DDBJ databases">
        <authorList>
            <person name="Varghese N."/>
            <person name="Submissions S."/>
        </authorList>
    </citation>
    <scope>NUCLEOTIDE SEQUENCE [LARGE SCALE GENOMIC DNA]</scope>
    <source>
        <strain evidence="2">CGMCC 1.11014</strain>
    </source>
</reference>
<keyword evidence="2" id="KW-1185">Reference proteome</keyword>
<protein>
    <submittedName>
        <fullName evidence="1">Uncharacterized protein</fullName>
    </submittedName>
</protein>
<organism evidence="1 2">
    <name type="scientific">Pseudoduganella namucuonensis</name>
    <dbReference type="NCBI Taxonomy" id="1035707"/>
    <lineage>
        <taxon>Bacteria</taxon>
        <taxon>Pseudomonadati</taxon>
        <taxon>Pseudomonadota</taxon>
        <taxon>Betaproteobacteria</taxon>
        <taxon>Burkholderiales</taxon>
        <taxon>Oxalobacteraceae</taxon>
        <taxon>Telluria group</taxon>
        <taxon>Pseudoduganella</taxon>
    </lineage>
</organism>
<name>A0A1I7JDM4_9BURK</name>
<dbReference type="EMBL" id="FPBO01000011">
    <property type="protein sequence ID" value="SFU83264.1"/>
    <property type="molecule type" value="Genomic_DNA"/>
</dbReference>
<accession>A0A1I7JDM4</accession>
<dbReference type="RefSeq" id="WP_143133114.1">
    <property type="nucleotide sequence ID" value="NZ_FPBO01000011.1"/>
</dbReference>
<evidence type="ECO:0000313" key="1">
    <source>
        <dbReference type="EMBL" id="SFU83264.1"/>
    </source>
</evidence>
<dbReference type="Proteomes" id="UP000199391">
    <property type="component" value="Unassembled WGS sequence"/>
</dbReference>
<evidence type="ECO:0000313" key="2">
    <source>
        <dbReference type="Proteomes" id="UP000199391"/>
    </source>
</evidence>
<dbReference type="OrthoDB" id="9156691at2"/>
<proteinExistence type="predicted"/>
<gene>
    <name evidence="1" type="ORF">SAMN05216552_101126</name>
</gene>